<comment type="caution">
    <text evidence="1">The sequence shown here is derived from an EMBL/GenBank/DDBJ whole genome shotgun (WGS) entry which is preliminary data.</text>
</comment>
<dbReference type="EMBL" id="JBBPBN010000060">
    <property type="protein sequence ID" value="KAK8987443.1"/>
    <property type="molecule type" value="Genomic_DNA"/>
</dbReference>
<reference evidence="1 2" key="1">
    <citation type="journal article" date="2024" name="G3 (Bethesda)">
        <title>Genome assembly of Hibiscus sabdariffa L. provides insights into metabolisms of medicinal natural products.</title>
        <authorList>
            <person name="Kim T."/>
        </authorList>
    </citation>
    <scope>NUCLEOTIDE SEQUENCE [LARGE SCALE GENOMIC DNA]</scope>
    <source>
        <strain evidence="1">TK-2024</strain>
        <tissue evidence="1">Old leaves</tissue>
    </source>
</reference>
<name>A0ABR2PG82_9ROSI</name>
<evidence type="ECO:0008006" key="3">
    <source>
        <dbReference type="Google" id="ProtNLM"/>
    </source>
</evidence>
<evidence type="ECO:0000313" key="2">
    <source>
        <dbReference type="Proteomes" id="UP001396334"/>
    </source>
</evidence>
<protein>
    <recommendedName>
        <fullName evidence="3">Tunicamycin induced 1</fullName>
    </recommendedName>
</protein>
<proteinExistence type="predicted"/>
<gene>
    <name evidence="1" type="ORF">V6N11_027194</name>
</gene>
<organism evidence="1 2">
    <name type="scientific">Hibiscus sabdariffa</name>
    <name type="common">roselle</name>
    <dbReference type="NCBI Taxonomy" id="183260"/>
    <lineage>
        <taxon>Eukaryota</taxon>
        <taxon>Viridiplantae</taxon>
        <taxon>Streptophyta</taxon>
        <taxon>Embryophyta</taxon>
        <taxon>Tracheophyta</taxon>
        <taxon>Spermatophyta</taxon>
        <taxon>Magnoliopsida</taxon>
        <taxon>eudicotyledons</taxon>
        <taxon>Gunneridae</taxon>
        <taxon>Pentapetalae</taxon>
        <taxon>rosids</taxon>
        <taxon>malvids</taxon>
        <taxon>Malvales</taxon>
        <taxon>Malvaceae</taxon>
        <taxon>Malvoideae</taxon>
        <taxon>Hibiscus</taxon>
    </lineage>
</organism>
<dbReference type="Proteomes" id="UP001396334">
    <property type="component" value="Unassembled WGS sequence"/>
</dbReference>
<dbReference type="PANTHER" id="PTHR34454:SF2">
    <property type="entry name" value="PROTEIN TUNICAMYCIN INDUCED 1"/>
    <property type="match status" value="1"/>
</dbReference>
<evidence type="ECO:0000313" key="1">
    <source>
        <dbReference type="EMBL" id="KAK8987443.1"/>
    </source>
</evidence>
<sequence length="426" mass="46577">MRVDTSKSCVLPFGFVLFTIISSSNALVSSPYPKAISDLKEAVVKGLGFQADDFKISGFDLRDALVGHSVAYEFNVEIDNKVIPFKLLEDVNRWEYIDLPIFRVEDPARPGVENGLVEQKRISDDGLPVLAPFQLAGPMELWIQDAKDMRISLPHDVDAGVLKKVILADGAVVTVKGARSVSLRHPIDLPLPLNRTNNGFASGLMALAEHLRHASRNQDSPILSLRIVGPTSLTVPTSTSSNNRLKLKRLAPGLVELSSMSKTKTMDALSTINLQGEASTVLTPKHFATMWPLASVNGSHANLVGFERLLSSVLGPRANKKGYFKLLKADVSAQTFVKIGFGIEKKLKEGDGFNLEGFPEWRTKPETVRMHFEVLAKVDGEKVIPERIMQVDPVAMEDTIAPNVLAGNMTMSTTPVVHPPPNPFTL</sequence>
<dbReference type="InterPro" id="IPR053283">
    <property type="entry name" value="TUNICAMYCIN_INDUCED_1"/>
</dbReference>
<accession>A0ABR2PG82</accession>
<dbReference type="PANTHER" id="PTHR34454">
    <property type="entry name" value="TUNICAMYCIN INDUCED PROTEIN"/>
    <property type="match status" value="1"/>
</dbReference>
<keyword evidence="2" id="KW-1185">Reference proteome</keyword>